<keyword evidence="3" id="KW-1185">Reference proteome</keyword>
<evidence type="ECO:0000313" key="3">
    <source>
        <dbReference type="Proteomes" id="UP000295565"/>
    </source>
</evidence>
<gene>
    <name evidence="2" type="ORF">EV690_1189</name>
</gene>
<accession>A0A4R1K4G2</accession>
<evidence type="ECO:0000256" key="1">
    <source>
        <dbReference type="SAM" id="MobiDB-lite"/>
    </source>
</evidence>
<organism evidence="2 3">
    <name type="scientific">Celerinatantimonas diazotrophica</name>
    <dbReference type="NCBI Taxonomy" id="412034"/>
    <lineage>
        <taxon>Bacteria</taxon>
        <taxon>Pseudomonadati</taxon>
        <taxon>Pseudomonadota</taxon>
        <taxon>Gammaproteobacteria</taxon>
        <taxon>Celerinatantimonadaceae</taxon>
        <taxon>Celerinatantimonas</taxon>
    </lineage>
</organism>
<dbReference type="Proteomes" id="UP000295565">
    <property type="component" value="Unassembled WGS sequence"/>
</dbReference>
<dbReference type="EMBL" id="SMGD01000011">
    <property type="protein sequence ID" value="TCK59025.1"/>
    <property type="molecule type" value="Genomic_DNA"/>
</dbReference>
<dbReference type="AlphaFoldDB" id="A0A4R1K4G2"/>
<dbReference type="RefSeq" id="WP_165872671.1">
    <property type="nucleotide sequence ID" value="NZ_OU594967.1"/>
</dbReference>
<reference evidence="2 3" key="1">
    <citation type="submission" date="2019-03" db="EMBL/GenBank/DDBJ databases">
        <title>Genomic Encyclopedia of Type Strains, Phase IV (KMG-IV): sequencing the most valuable type-strain genomes for metagenomic binning, comparative biology and taxonomic classification.</title>
        <authorList>
            <person name="Goeker M."/>
        </authorList>
    </citation>
    <scope>NUCLEOTIDE SEQUENCE [LARGE SCALE GENOMIC DNA]</scope>
    <source>
        <strain evidence="2 3">DSM 18577</strain>
    </source>
</reference>
<proteinExistence type="predicted"/>
<protein>
    <submittedName>
        <fullName evidence="2">Uncharacterized protein</fullName>
    </submittedName>
</protein>
<evidence type="ECO:0000313" key="2">
    <source>
        <dbReference type="EMBL" id="TCK59025.1"/>
    </source>
</evidence>
<comment type="caution">
    <text evidence="2">The sequence shown here is derived from an EMBL/GenBank/DDBJ whole genome shotgun (WGS) entry which is preliminary data.</text>
</comment>
<feature type="region of interest" description="Disordered" evidence="1">
    <location>
        <begin position="37"/>
        <end position="56"/>
    </location>
</feature>
<feature type="compositionally biased region" description="Basic and acidic residues" evidence="1">
    <location>
        <begin position="37"/>
        <end position="47"/>
    </location>
</feature>
<name>A0A4R1K4G2_9GAMM</name>
<sequence length="56" mass="6416">MQKETTQEKKFETTAVFSRMSEAVDLLLKVSPKLFEHTAPTHEELQGRRKAKNKAA</sequence>